<dbReference type="InterPro" id="IPR055570">
    <property type="entry name" value="DUF7146"/>
</dbReference>
<dbReference type="Gene3D" id="3.40.1360.10">
    <property type="match status" value="1"/>
</dbReference>
<dbReference type="RefSeq" id="WP_149814095.1">
    <property type="nucleotide sequence ID" value="NZ_VUKA01000026.1"/>
</dbReference>
<dbReference type="InterPro" id="IPR034154">
    <property type="entry name" value="TOPRIM_DnaG/twinkle"/>
</dbReference>
<dbReference type="Pfam" id="PF23639">
    <property type="entry name" value="DUF7146"/>
    <property type="match status" value="1"/>
</dbReference>
<feature type="domain" description="DUF7146" evidence="2">
    <location>
        <begin position="132"/>
        <end position="229"/>
    </location>
</feature>
<evidence type="ECO:0000313" key="4">
    <source>
        <dbReference type="Proteomes" id="UP000322110"/>
    </source>
</evidence>
<feature type="domain" description="Toprim" evidence="1">
    <location>
        <begin position="244"/>
        <end position="337"/>
    </location>
</feature>
<sequence>MKWDPKYQLEEIKRRLTDRLEELAEGLLGPPAPESRRKREWEWNSTGGASLVVRGPKRGAFYHHTDGKGGGPLDLIMYALGCGIADAIRWAKSWLGMSDGGTPPPPLDAAALQERQRQRKAEDARATASEQQRIGRARTLWRFAKPVDGAVAEIYLTRTRAIPAPQLGWPQEAIRFHPDSCALVVAMTNEEGELRAVQRVYLTPDGTKISKETAKQRRLPGAKQTTGVMASANVRLPGAEDGPLLIAEGPETALSVWRATGHETWAALGGVAKVAPPLGRPVVICADDDAPGAPAAQKLRDALEGWAEEGCEVAVATPWAEPRGDKSDFNDVIQQGGVEAVRQRIAGAQPVVCTPALPHYPRPRLSGQRAGGKLRRTVRGFFDRVERRLEARDWINEEAERLEPEVKAGIIERHKAKLLLVGTPADEAEEAATAKAEKTTAKAARQRARRAARARFGRQAVGAPPRLQIAGSASLGKTSAIINEILMRPALWTRHI</sequence>
<comment type="caution">
    <text evidence="3">The sequence shown here is derived from an EMBL/GenBank/DDBJ whole genome shotgun (WGS) entry which is preliminary data.</text>
</comment>
<proteinExistence type="predicted"/>
<dbReference type="OrthoDB" id="9811157at2"/>
<name>A0A5B2TBK8_9PROT</name>
<dbReference type="EMBL" id="VUKA01000026">
    <property type="protein sequence ID" value="KAA2211444.1"/>
    <property type="molecule type" value="Genomic_DNA"/>
</dbReference>
<accession>A0A5B2TBK8</accession>
<evidence type="ECO:0000313" key="3">
    <source>
        <dbReference type="EMBL" id="KAA2211444.1"/>
    </source>
</evidence>
<dbReference type="Pfam" id="PF13362">
    <property type="entry name" value="Toprim_3"/>
    <property type="match status" value="1"/>
</dbReference>
<protein>
    <submittedName>
        <fullName evidence="3">Uncharacterized protein</fullName>
    </submittedName>
</protein>
<dbReference type="InterPro" id="IPR006171">
    <property type="entry name" value="TOPRIM_dom"/>
</dbReference>
<dbReference type="CDD" id="cd01029">
    <property type="entry name" value="TOPRIM_primases"/>
    <property type="match status" value="1"/>
</dbReference>
<reference evidence="3 4" key="1">
    <citation type="journal article" date="2015" name="Int. J. Syst. Evol. Microbiol.">
        <title>Roseomonas oryzae sp. nov., isolated from paddy rhizosphere soil.</title>
        <authorList>
            <person name="Ramaprasad E.V."/>
            <person name="Sasikala Ch."/>
            <person name="Ramana Ch.V."/>
        </authorList>
    </citation>
    <scope>NUCLEOTIDE SEQUENCE [LARGE SCALE GENOMIC DNA]</scope>
    <source>
        <strain evidence="3 4">KCTC 42542</strain>
    </source>
</reference>
<dbReference type="SUPFAM" id="SSF56731">
    <property type="entry name" value="DNA primase core"/>
    <property type="match status" value="1"/>
</dbReference>
<organism evidence="3 4">
    <name type="scientific">Teichococcus oryzae</name>
    <dbReference type="NCBI Taxonomy" id="1608942"/>
    <lineage>
        <taxon>Bacteria</taxon>
        <taxon>Pseudomonadati</taxon>
        <taxon>Pseudomonadota</taxon>
        <taxon>Alphaproteobacteria</taxon>
        <taxon>Acetobacterales</taxon>
        <taxon>Roseomonadaceae</taxon>
        <taxon>Roseomonas</taxon>
    </lineage>
</organism>
<gene>
    <name evidence="3" type="ORF">F0Q34_19940</name>
</gene>
<dbReference type="AlphaFoldDB" id="A0A5B2TBK8"/>
<evidence type="ECO:0000259" key="1">
    <source>
        <dbReference type="Pfam" id="PF13362"/>
    </source>
</evidence>
<evidence type="ECO:0000259" key="2">
    <source>
        <dbReference type="Pfam" id="PF23639"/>
    </source>
</evidence>
<dbReference type="Proteomes" id="UP000322110">
    <property type="component" value="Unassembled WGS sequence"/>
</dbReference>
<keyword evidence="4" id="KW-1185">Reference proteome</keyword>